<organism evidence="9 10">
    <name type="scientific">Macrococcus lamae</name>
    <dbReference type="NCBI Taxonomy" id="198484"/>
    <lineage>
        <taxon>Bacteria</taxon>
        <taxon>Bacillati</taxon>
        <taxon>Bacillota</taxon>
        <taxon>Bacilli</taxon>
        <taxon>Bacillales</taxon>
        <taxon>Staphylococcaceae</taxon>
        <taxon>Macrococcus</taxon>
    </lineage>
</organism>
<feature type="domain" description="FAD/NAD(P)-binding" evidence="8">
    <location>
        <begin position="1"/>
        <end position="290"/>
    </location>
</feature>
<comment type="caution">
    <text evidence="9">The sequence shown here is derived from an EMBL/GenBank/DDBJ whole genome shotgun (WGS) entry which is preliminary data.</text>
</comment>
<dbReference type="EC" id="1.8.1.14" evidence="9"/>
<evidence type="ECO:0000256" key="3">
    <source>
        <dbReference type="ARBA" id="ARBA00022630"/>
    </source>
</evidence>
<dbReference type="PANTHER" id="PTHR43429:SF1">
    <property type="entry name" value="NAD(P)H SULFUR OXIDOREDUCTASE (COA-DEPENDENT)"/>
    <property type="match status" value="1"/>
</dbReference>
<reference evidence="9 10" key="1">
    <citation type="submission" date="2019-01" db="EMBL/GenBank/DDBJ databases">
        <title>Draft genome sequences of the type strains of six Macrococcus species.</title>
        <authorList>
            <person name="Mazhar S."/>
            <person name="Altermann E."/>
            <person name="Hill C."/>
            <person name="Mcauliffe O."/>
        </authorList>
    </citation>
    <scope>NUCLEOTIDE SEQUENCE [LARGE SCALE GENOMIC DNA]</scope>
    <source>
        <strain evidence="9 10">CCM4815</strain>
    </source>
</reference>
<dbReference type="PRINTS" id="PR00368">
    <property type="entry name" value="FADPNR"/>
</dbReference>
<evidence type="ECO:0000259" key="7">
    <source>
        <dbReference type="Pfam" id="PF02852"/>
    </source>
</evidence>
<keyword evidence="4" id="KW-0274">FAD</keyword>
<dbReference type="Pfam" id="PF07992">
    <property type="entry name" value="Pyr_redox_2"/>
    <property type="match status" value="1"/>
</dbReference>
<dbReference type="PRINTS" id="PR00411">
    <property type="entry name" value="PNDRDTASEI"/>
</dbReference>
<dbReference type="NCBIfam" id="NF010037">
    <property type="entry name" value="PRK13512.1"/>
    <property type="match status" value="1"/>
</dbReference>
<keyword evidence="6" id="KW-0676">Redox-active center</keyword>
<dbReference type="InterPro" id="IPR004099">
    <property type="entry name" value="Pyr_nucl-diS_OxRdtase_dimer"/>
</dbReference>
<dbReference type="Gene3D" id="3.30.390.30">
    <property type="match status" value="1"/>
</dbReference>
<evidence type="ECO:0000256" key="6">
    <source>
        <dbReference type="ARBA" id="ARBA00023284"/>
    </source>
</evidence>
<dbReference type="GO" id="GO:0050451">
    <property type="term" value="F:CoA-disulfide reductase (NADPH) activity"/>
    <property type="evidence" value="ECO:0007669"/>
    <property type="project" value="UniProtKB-EC"/>
</dbReference>
<protein>
    <submittedName>
        <fullName evidence="9">CoA-disulfide reductase</fullName>
        <ecNumber evidence="9">1.8.1.14</ecNumber>
    </submittedName>
</protein>
<evidence type="ECO:0000256" key="5">
    <source>
        <dbReference type="ARBA" id="ARBA00023002"/>
    </source>
</evidence>
<dbReference type="AlphaFoldDB" id="A0A4R6BW16"/>
<keyword evidence="10" id="KW-1185">Reference proteome</keyword>
<evidence type="ECO:0000259" key="8">
    <source>
        <dbReference type="Pfam" id="PF07992"/>
    </source>
</evidence>
<dbReference type="InterPro" id="IPR050260">
    <property type="entry name" value="FAD-bd_OxRdtase"/>
</dbReference>
<proteinExistence type="inferred from homology"/>
<dbReference type="Proteomes" id="UP000294802">
    <property type="component" value="Unassembled WGS sequence"/>
</dbReference>
<dbReference type="InterPro" id="IPR023753">
    <property type="entry name" value="FAD/NAD-binding_dom"/>
</dbReference>
<dbReference type="RefSeq" id="WP_133443120.1">
    <property type="nucleotide sequence ID" value="NZ_SCWB01000003.1"/>
</dbReference>
<evidence type="ECO:0000256" key="1">
    <source>
        <dbReference type="ARBA" id="ARBA00001974"/>
    </source>
</evidence>
<dbReference type="Gene3D" id="3.50.50.60">
    <property type="entry name" value="FAD/NAD(P)-binding domain"/>
    <property type="match status" value="2"/>
</dbReference>
<dbReference type="EMBL" id="SCWB01000003">
    <property type="protein sequence ID" value="TDM12507.1"/>
    <property type="molecule type" value="Genomic_DNA"/>
</dbReference>
<gene>
    <name evidence="9" type="ORF">ERX29_02540</name>
</gene>
<dbReference type="SUPFAM" id="SSF51905">
    <property type="entry name" value="FAD/NAD(P)-binding domain"/>
    <property type="match status" value="1"/>
</dbReference>
<dbReference type="OrthoDB" id="9802028at2"/>
<dbReference type="InterPro" id="IPR016156">
    <property type="entry name" value="FAD/NAD-linked_Rdtase_dimer_sf"/>
</dbReference>
<evidence type="ECO:0000256" key="2">
    <source>
        <dbReference type="ARBA" id="ARBA00009130"/>
    </source>
</evidence>
<comment type="cofactor">
    <cofactor evidence="1">
        <name>FAD</name>
        <dbReference type="ChEBI" id="CHEBI:57692"/>
    </cofactor>
</comment>
<sequence>MKIIVVGAVAGGATAASQIRRVLPDAEIIIYEKDRDMSFANCGLPYYLGEVVTERDRLLQATPESFRQKKQLTVKTKHEVTAVNIEEKSVSVFNHDTGESFIDSYDLLILSPGCSPISLTATKEADFIFPLRNLEDTDAIEEYIKANHVKKALIVGAGYIGIEMAENFKHRGFDVTLTNRSEHILKAMDKQFVPLLKNIITEHQIKLLLNDEIVSLDQHDIIFKSGHRESFDIVIAAIGIKPNTDFVKDSGIELNENGYIKVNDYFETNAEGVYALGDAIETFYRHTKQRTTVALAWGAHRAANLISGNISEHKEPFKGLLATNIVRFFEHTIASVGISEQELNEYDYEHINYEQKNHASYLPDARVTCISVYYRKDNRQLLRACVFGQEGVDKRIDVIATAMGFGATVDDFKDIEIAYAPPYSSPKDIVNMIGYKA</sequence>
<evidence type="ECO:0000256" key="4">
    <source>
        <dbReference type="ARBA" id="ARBA00022827"/>
    </source>
</evidence>
<dbReference type="Pfam" id="PF02852">
    <property type="entry name" value="Pyr_redox_dim"/>
    <property type="match status" value="1"/>
</dbReference>
<keyword evidence="5 9" id="KW-0560">Oxidoreductase</keyword>
<dbReference type="InterPro" id="IPR036188">
    <property type="entry name" value="FAD/NAD-bd_sf"/>
</dbReference>
<evidence type="ECO:0000313" key="9">
    <source>
        <dbReference type="EMBL" id="TDM12507.1"/>
    </source>
</evidence>
<feature type="domain" description="Pyridine nucleotide-disulphide oxidoreductase dimerisation" evidence="7">
    <location>
        <begin position="326"/>
        <end position="424"/>
    </location>
</feature>
<dbReference type="PANTHER" id="PTHR43429">
    <property type="entry name" value="PYRIDINE NUCLEOTIDE-DISULFIDE OXIDOREDUCTASE DOMAIN-CONTAINING"/>
    <property type="match status" value="1"/>
</dbReference>
<name>A0A4R6BW16_9STAP</name>
<accession>A0A4R6BW16</accession>
<dbReference type="SUPFAM" id="SSF55424">
    <property type="entry name" value="FAD/NAD-linked reductases, dimerisation (C-terminal) domain"/>
    <property type="match status" value="1"/>
</dbReference>
<evidence type="ECO:0000313" key="10">
    <source>
        <dbReference type="Proteomes" id="UP000294802"/>
    </source>
</evidence>
<comment type="similarity">
    <text evidence="2">Belongs to the class-III pyridine nucleotide-disulfide oxidoreductase family.</text>
</comment>
<keyword evidence="3" id="KW-0285">Flavoprotein</keyword>